<comment type="caution">
    <text evidence="9">The sequence shown here is derived from an EMBL/GenBank/DDBJ whole genome shotgun (WGS) entry which is preliminary data.</text>
</comment>
<dbReference type="Proteomes" id="UP001236369">
    <property type="component" value="Unassembled WGS sequence"/>
</dbReference>
<feature type="transmembrane region" description="Helical" evidence="8">
    <location>
        <begin position="39"/>
        <end position="59"/>
    </location>
</feature>
<evidence type="ECO:0000313" key="9">
    <source>
        <dbReference type="EMBL" id="MDQ0445371.1"/>
    </source>
</evidence>
<comment type="subcellular location">
    <subcellularLocation>
        <location evidence="1">Cell membrane</location>
        <topology evidence="1">Multi-pass membrane protein</topology>
    </subcellularLocation>
</comment>
<feature type="compositionally biased region" description="Basic and acidic residues" evidence="7">
    <location>
        <begin position="108"/>
        <end position="117"/>
    </location>
</feature>
<evidence type="ECO:0000256" key="4">
    <source>
        <dbReference type="ARBA" id="ARBA00022692"/>
    </source>
</evidence>
<evidence type="ECO:0000256" key="1">
    <source>
        <dbReference type="ARBA" id="ARBA00004651"/>
    </source>
</evidence>
<keyword evidence="3" id="KW-1003">Cell membrane</keyword>
<keyword evidence="10" id="KW-1185">Reference proteome</keyword>
<proteinExistence type="inferred from homology"/>
<dbReference type="InterPro" id="IPR039428">
    <property type="entry name" value="NUOK/Mnh_C1-like"/>
</dbReference>
<dbReference type="Pfam" id="PF00420">
    <property type="entry name" value="Oxidored_q2"/>
    <property type="match status" value="1"/>
</dbReference>
<name>A0ABU0HST9_9HYPH</name>
<dbReference type="PANTHER" id="PTHR34583:SF2">
    <property type="entry name" value="ANTIPORTER SUBUNIT MNHC2-RELATED"/>
    <property type="match status" value="1"/>
</dbReference>
<feature type="transmembrane region" description="Helical" evidence="8">
    <location>
        <begin position="6"/>
        <end position="27"/>
    </location>
</feature>
<feature type="region of interest" description="Disordered" evidence="7">
    <location>
        <begin position="108"/>
        <end position="132"/>
    </location>
</feature>
<gene>
    <name evidence="9" type="ORF">QO016_004900</name>
</gene>
<feature type="transmembrane region" description="Helical" evidence="8">
    <location>
        <begin position="71"/>
        <end position="93"/>
    </location>
</feature>
<evidence type="ECO:0000256" key="7">
    <source>
        <dbReference type="SAM" id="MobiDB-lite"/>
    </source>
</evidence>
<evidence type="ECO:0000256" key="8">
    <source>
        <dbReference type="SAM" id="Phobius"/>
    </source>
</evidence>
<evidence type="ECO:0000313" key="10">
    <source>
        <dbReference type="Proteomes" id="UP001236369"/>
    </source>
</evidence>
<organism evidence="9 10">
    <name type="scientific">Methylobacterium persicinum</name>
    <dbReference type="NCBI Taxonomy" id="374426"/>
    <lineage>
        <taxon>Bacteria</taxon>
        <taxon>Pseudomonadati</taxon>
        <taxon>Pseudomonadota</taxon>
        <taxon>Alphaproteobacteria</taxon>
        <taxon>Hyphomicrobiales</taxon>
        <taxon>Methylobacteriaceae</taxon>
        <taxon>Methylobacterium</taxon>
    </lineage>
</organism>
<comment type="similarity">
    <text evidence="2">Belongs to the CPA3 antiporters (TC 2.A.63) subunit C family.</text>
</comment>
<keyword evidence="4 8" id="KW-0812">Transmembrane</keyword>
<evidence type="ECO:0000256" key="5">
    <source>
        <dbReference type="ARBA" id="ARBA00022989"/>
    </source>
</evidence>
<dbReference type="Gene3D" id="1.10.287.3510">
    <property type="match status" value="1"/>
</dbReference>
<dbReference type="InterPro" id="IPR050601">
    <property type="entry name" value="CPA3_antiporter_subunitC"/>
</dbReference>
<dbReference type="EMBL" id="JAUSVV010000028">
    <property type="protein sequence ID" value="MDQ0445371.1"/>
    <property type="molecule type" value="Genomic_DNA"/>
</dbReference>
<protein>
    <submittedName>
        <fullName evidence="9">Multicomponent Na+:H+ antiporter subunit C</fullName>
    </submittedName>
</protein>
<accession>A0ABU0HST9</accession>
<evidence type="ECO:0000256" key="3">
    <source>
        <dbReference type="ARBA" id="ARBA00022475"/>
    </source>
</evidence>
<dbReference type="RefSeq" id="WP_238253013.1">
    <property type="nucleotide sequence ID" value="NZ_BPQX01000067.1"/>
</dbReference>
<sequence length="132" mass="14137">MTWLPYAVAAWLLAAGLYGLASSRNLIHLVGCLSVCQSATYALLLGLGYRWGSIAPIFYDHPPGTPAVDPVMQALVLTDIVVGATLTALLLVLTVQIFKRTGTLDPEQLKPMRRRGDPAGADAPRSAEHPSR</sequence>
<keyword evidence="5 8" id="KW-1133">Transmembrane helix</keyword>
<keyword evidence="6 8" id="KW-0472">Membrane</keyword>
<dbReference type="PANTHER" id="PTHR34583">
    <property type="entry name" value="ANTIPORTER SUBUNIT MNHC2-RELATED"/>
    <property type="match status" value="1"/>
</dbReference>
<reference evidence="9 10" key="1">
    <citation type="submission" date="2023-07" db="EMBL/GenBank/DDBJ databases">
        <title>Genomic Encyclopedia of Type Strains, Phase IV (KMG-IV): sequencing the most valuable type-strain genomes for metagenomic binning, comparative biology and taxonomic classification.</title>
        <authorList>
            <person name="Goeker M."/>
        </authorList>
    </citation>
    <scope>NUCLEOTIDE SEQUENCE [LARGE SCALE GENOMIC DNA]</scope>
    <source>
        <strain evidence="9 10">DSM 19562</strain>
    </source>
</reference>
<evidence type="ECO:0000256" key="6">
    <source>
        <dbReference type="ARBA" id="ARBA00023136"/>
    </source>
</evidence>
<evidence type="ECO:0000256" key="2">
    <source>
        <dbReference type="ARBA" id="ARBA00010388"/>
    </source>
</evidence>